<dbReference type="InterPro" id="IPR001173">
    <property type="entry name" value="Glyco_trans_2-like"/>
</dbReference>
<keyword evidence="3" id="KW-1185">Reference proteome</keyword>
<dbReference type="PANTHER" id="PTHR43685">
    <property type="entry name" value="GLYCOSYLTRANSFERASE"/>
    <property type="match status" value="1"/>
</dbReference>
<dbReference type="AlphaFoldDB" id="W8RRE0"/>
<dbReference type="Pfam" id="PF00535">
    <property type="entry name" value="Glycos_transf_2"/>
    <property type="match status" value="1"/>
</dbReference>
<sequence>MKTSVVMAAYNSEATIGTAIESFLAQDHPDKELIVIDGASTDRTCEIVRGFDSPLIQLHSGPDKGIYDAMNKGLRRVSGEAFGCLNSDDRYHDAGVLGKLARALQGADLVSGRLHFVREHGSAPVRVWQADRHRPGAYARGFTLPHPATYARRAVLERVGDFSTDFRSAGDYDWLMRALEVEGFSHSVIEDVIVDMRIGGESTGGAKAILKNSREMLEIRRRRLGSGVVDAALFLNLFIKFKQVLLR</sequence>
<keyword evidence="2" id="KW-0808">Transferase</keyword>
<dbReference type="InterPro" id="IPR029044">
    <property type="entry name" value="Nucleotide-diphossugar_trans"/>
</dbReference>
<reference evidence="2 3" key="1">
    <citation type="submission" date="2013-03" db="EMBL/GenBank/DDBJ databases">
        <authorList>
            <person name="Fiebig A."/>
            <person name="Goeker M."/>
            <person name="Klenk H.-P.P."/>
        </authorList>
    </citation>
    <scope>NUCLEOTIDE SEQUENCE [LARGE SCALE GENOMIC DNA]</scope>
    <source>
        <strain evidence="3">DSM 19469</strain>
    </source>
</reference>
<evidence type="ECO:0000259" key="1">
    <source>
        <dbReference type="Pfam" id="PF00535"/>
    </source>
</evidence>
<evidence type="ECO:0000313" key="3">
    <source>
        <dbReference type="Proteomes" id="UP000019593"/>
    </source>
</evidence>
<dbReference type="PANTHER" id="PTHR43685:SF11">
    <property type="entry name" value="GLYCOSYLTRANSFERASE TAGX-RELATED"/>
    <property type="match status" value="1"/>
</dbReference>
<feature type="domain" description="Glycosyltransferase 2-like" evidence="1">
    <location>
        <begin position="4"/>
        <end position="133"/>
    </location>
</feature>
<evidence type="ECO:0000313" key="2">
    <source>
        <dbReference type="EMBL" id="AHM03749.1"/>
    </source>
</evidence>
<dbReference type="OrthoDB" id="5291101at2"/>
<organism evidence="2 3">
    <name type="scientific">Roseicyclus elongatus DSM 19469</name>
    <dbReference type="NCBI Taxonomy" id="1294273"/>
    <lineage>
        <taxon>Bacteria</taxon>
        <taxon>Pseudomonadati</taxon>
        <taxon>Pseudomonadota</taxon>
        <taxon>Alphaproteobacteria</taxon>
        <taxon>Rhodobacterales</taxon>
        <taxon>Roseobacteraceae</taxon>
        <taxon>Roseicyclus</taxon>
    </lineage>
</organism>
<protein>
    <submittedName>
        <fullName evidence="2">Glycosyl transferase, family 2</fullName>
    </submittedName>
</protein>
<dbReference type="KEGG" id="red:roselon_01361"/>
<proteinExistence type="predicted"/>
<dbReference type="GO" id="GO:0016740">
    <property type="term" value="F:transferase activity"/>
    <property type="evidence" value="ECO:0007669"/>
    <property type="project" value="UniProtKB-KW"/>
</dbReference>
<name>W8RRE0_9RHOB</name>
<dbReference type="InterPro" id="IPR050834">
    <property type="entry name" value="Glycosyltransf_2"/>
</dbReference>
<dbReference type="HOGENOM" id="CLU_025996_21_1_5"/>
<dbReference type="EMBL" id="CP004372">
    <property type="protein sequence ID" value="AHM03749.1"/>
    <property type="molecule type" value="Genomic_DNA"/>
</dbReference>
<dbReference type="STRING" id="1294273.roselon_01361"/>
<dbReference type="Proteomes" id="UP000019593">
    <property type="component" value="Chromosome"/>
</dbReference>
<dbReference type="eggNOG" id="COG1215">
    <property type="taxonomic scope" value="Bacteria"/>
</dbReference>
<dbReference type="Gene3D" id="3.90.550.10">
    <property type="entry name" value="Spore Coat Polysaccharide Biosynthesis Protein SpsA, Chain A"/>
    <property type="match status" value="1"/>
</dbReference>
<gene>
    <name evidence="2" type="ORF">roselon_01361</name>
</gene>
<dbReference type="RefSeq" id="WP_025311597.1">
    <property type="nucleotide sequence ID" value="NZ_CP004372.1"/>
</dbReference>
<accession>W8RRE0</accession>
<dbReference type="SUPFAM" id="SSF53448">
    <property type="entry name" value="Nucleotide-diphospho-sugar transferases"/>
    <property type="match status" value="1"/>
</dbReference>
<dbReference type="CDD" id="cd06433">
    <property type="entry name" value="GT_2_WfgS_like"/>
    <property type="match status" value="1"/>
</dbReference>